<dbReference type="PANTHER" id="PTHR47623">
    <property type="entry name" value="OS09G0287300 PROTEIN"/>
    <property type="match status" value="1"/>
</dbReference>
<dbReference type="Gene3D" id="3.40.50.1240">
    <property type="entry name" value="Phosphoglycerate mutase-like"/>
    <property type="match status" value="1"/>
</dbReference>
<evidence type="ECO:0000256" key="1">
    <source>
        <dbReference type="PIRSR" id="PIRSR613078-2"/>
    </source>
</evidence>
<dbReference type="STRING" id="314278.NB231_12099"/>
<sequence>MLLGIETAMSRELLILRHGKSDWDGKVAGDFDRPLAKRGRKAVKRMGCWLCEQKLLPDRILSSPALRAEQTALGLCRKAGLSEELIFWREAIYQADVGTLLKVLAESDPGATRVMIVGHNPGCEELVVHLTGQLIPVEPQAPALPTAALAHLAMPDDWARLERGCARLLTLVRPRELE</sequence>
<dbReference type="CDD" id="cd07067">
    <property type="entry name" value="HP_PGM_like"/>
    <property type="match status" value="1"/>
</dbReference>
<organism evidence="2 3">
    <name type="scientific">Nitrococcus mobilis Nb-231</name>
    <dbReference type="NCBI Taxonomy" id="314278"/>
    <lineage>
        <taxon>Bacteria</taxon>
        <taxon>Pseudomonadati</taxon>
        <taxon>Pseudomonadota</taxon>
        <taxon>Gammaproteobacteria</taxon>
        <taxon>Chromatiales</taxon>
        <taxon>Ectothiorhodospiraceae</taxon>
        <taxon>Nitrococcus</taxon>
    </lineage>
</organism>
<dbReference type="Proteomes" id="UP000003374">
    <property type="component" value="Unassembled WGS sequence"/>
</dbReference>
<protein>
    <recommendedName>
        <fullName evidence="4">Phosphohistidine phosphatase, SixA</fullName>
    </recommendedName>
</protein>
<accession>A4BPH7</accession>
<comment type="caution">
    <text evidence="2">The sequence shown here is derived from an EMBL/GenBank/DDBJ whole genome shotgun (WGS) entry which is preliminary data.</text>
</comment>
<dbReference type="HOGENOM" id="CLU_084603_2_3_6"/>
<dbReference type="InterPro" id="IPR029033">
    <property type="entry name" value="His_PPase_superfam"/>
</dbReference>
<keyword evidence="3" id="KW-1185">Reference proteome</keyword>
<evidence type="ECO:0000313" key="3">
    <source>
        <dbReference type="Proteomes" id="UP000003374"/>
    </source>
</evidence>
<dbReference type="SUPFAM" id="SSF53254">
    <property type="entry name" value="Phosphoglycerate mutase-like"/>
    <property type="match status" value="1"/>
</dbReference>
<evidence type="ECO:0008006" key="4">
    <source>
        <dbReference type="Google" id="ProtNLM"/>
    </source>
</evidence>
<evidence type="ECO:0000313" key="2">
    <source>
        <dbReference type="EMBL" id="EAR22478.1"/>
    </source>
</evidence>
<dbReference type="InterPro" id="IPR013078">
    <property type="entry name" value="His_Pase_superF_clade-1"/>
</dbReference>
<proteinExistence type="predicted"/>
<dbReference type="eggNOG" id="COG2062">
    <property type="taxonomic scope" value="Bacteria"/>
</dbReference>
<dbReference type="EMBL" id="AAOF01000003">
    <property type="protein sequence ID" value="EAR22478.1"/>
    <property type="molecule type" value="Genomic_DNA"/>
</dbReference>
<dbReference type="AlphaFoldDB" id="A4BPH7"/>
<gene>
    <name evidence="2" type="ORF">NB231_12099</name>
</gene>
<reference evidence="2 3" key="1">
    <citation type="submission" date="2006-02" db="EMBL/GenBank/DDBJ databases">
        <authorList>
            <person name="Waterbury J."/>
            <person name="Ferriera S."/>
            <person name="Johnson J."/>
            <person name="Kravitz S."/>
            <person name="Halpern A."/>
            <person name="Remington K."/>
            <person name="Beeson K."/>
            <person name="Tran B."/>
            <person name="Rogers Y.-H."/>
            <person name="Friedman R."/>
            <person name="Venter J.C."/>
        </authorList>
    </citation>
    <scope>NUCLEOTIDE SEQUENCE [LARGE SCALE GENOMIC DNA]</scope>
    <source>
        <strain evidence="2 3">Nb-231</strain>
    </source>
</reference>
<dbReference type="PANTHER" id="PTHR47623:SF1">
    <property type="entry name" value="OS09G0287300 PROTEIN"/>
    <property type="match status" value="1"/>
</dbReference>
<dbReference type="Pfam" id="PF00300">
    <property type="entry name" value="His_Phos_1"/>
    <property type="match status" value="1"/>
</dbReference>
<name>A4BPH7_9GAMM</name>
<dbReference type="SMART" id="SM00855">
    <property type="entry name" value="PGAM"/>
    <property type="match status" value="1"/>
</dbReference>
<feature type="binding site" evidence="1">
    <location>
        <position position="67"/>
    </location>
    <ligand>
        <name>substrate</name>
    </ligand>
</feature>